<gene>
    <name evidence="1" type="ORF">Bca52824_028218</name>
</gene>
<dbReference type="OrthoDB" id="1133975at2759"/>
<evidence type="ECO:0000313" key="2">
    <source>
        <dbReference type="Proteomes" id="UP000886595"/>
    </source>
</evidence>
<evidence type="ECO:0000313" key="1">
    <source>
        <dbReference type="EMBL" id="KAG2308470.1"/>
    </source>
</evidence>
<sequence length="114" mass="12805">MFQVSIRHGKKLYIDELESIVNLKLVDASSLKLTKHNGRLRGCKECTTKMDKFEEECAKRVYVDVVVLNLQEVDGVVVDSGLVDVVINKKRGVDVAARGFGSVDVRLLLWAVWT</sequence>
<dbReference type="Proteomes" id="UP000886595">
    <property type="component" value="Unassembled WGS sequence"/>
</dbReference>
<comment type="caution">
    <text evidence="1">The sequence shown here is derived from an EMBL/GenBank/DDBJ whole genome shotgun (WGS) entry which is preliminary data.</text>
</comment>
<keyword evidence="2" id="KW-1185">Reference proteome</keyword>
<reference evidence="1 2" key="1">
    <citation type="submission" date="2020-02" db="EMBL/GenBank/DDBJ databases">
        <authorList>
            <person name="Ma Q."/>
            <person name="Huang Y."/>
            <person name="Song X."/>
            <person name="Pei D."/>
        </authorList>
    </citation>
    <scope>NUCLEOTIDE SEQUENCE [LARGE SCALE GENOMIC DNA]</scope>
    <source>
        <strain evidence="1">Sxm20200214</strain>
        <tissue evidence="1">Leaf</tissue>
    </source>
</reference>
<dbReference type="EMBL" id="JAAMPC010000006">
    <property type="protein sequence ID" value="KAG2308470.1"/>
    <property type="molecule type" value="Genomic_DNA"/>
</dbReference>
<protein>
    <submittedName>
        <fullName evidence="1">Uncharacterized protein</fullName>
    </submittedName>
</protein>
<name>A0A8X8AMK7_BRACI</name>
<accession>A0A8X8AMK7</accession>
<dbReference type="AlphaFoldDB" id="A0A8X8AMK7"/>
<organism evidence="1 2">
    <name type="scientific">Brassica carinata</name>
    <name type="common">Ethiopian mustard</name>
    <name type="synonym">Abyssinian cabbage</name>
    <dbReference type="NCBI Taxonomy" id="52824"/>
    <lineage>
        <taxon>Eukaryota</taxon>
        <taxon>Viridiplantae</taxon>
        <taxon>Streptophyta</taxon>
        <taxon>Embryophyta</taxon>
        <taxon>Tracheophyta</taxon>
        <taxon>Spermatophyta</taxon>
        <taxon>Magnoliopsida</taxon>
        <taxon>eudicotyledons</taxon>
        <taxon>Gunneridae</taxon>
        <taxon>Pentapetalae</taxon>
        <taxon>rosids</taxon>
        <taxon>malvids</taxon>
        <taxon>Brassicales</taxon>
        <taxon>Brassicaceae</taxon>
        <taxon>Brassiceae</taxon>
        <taxon>Brassica</taxon>
    </lineage>
</organism>
<proteinExistence type="predicted"/>